<feature type="domain" description="C2H2-type" evidence="12">
    <location>
        <begin position="218"/>
        <end position="245"/>
    </location>
</feature>
<evidence type="ECO:0000256" key="9">
    <source>
        <dbReference type="ARBA" id="ARBA00023163"/>
    </source>
</evidence>
<dbReference type="GO" id="GO:0000978">
    <property type="term" value="F:RNA polymerase II cis-regulatory region sequence-specific DNA binding"/>
    <property type="evidence" value="ECO:0007669"/>
    <property type="project" value="TreeGrafter"/>
</dbReference>
<dbReference type="FunFam" id="3.30.160.60:FF:000193">
    <property type="entry name" value="Zinc finger protein 300"/>
    <property type="match status" value="1"/>
</dbReference>
<keyword evidence="6" id="KW-0862">Zinc</keyword>
<dbReference type="FunFam" id="3.30.160.60:FF:000325">
    <property type="entry name" value="ZFP90 zinc finger protein"/>
    <property type="match status" value="1"/>
</dbReference>
<evidence type="ECO:0000313" key="13">
    <source>
        <dbReference type="EnsemblMetazoa" id="XP_014245574.1"/>
    </source>
</evidence>
<feature type="domain" description="C2H2-type" evidence="12">
    <location>
        <begin position="426"/>
        <end position="453"/>
    </location>
</feature>
<sequence length="490" mass="55371">MLGLPLSFLHMEEYVKPVYNEDEREVKREMNVSIDSIKPAGLCRRCQDFYDQHGFLSPHDSCLDCLKLIETADKRPTCRVCSMQDCHCEGYQCAYCNQNFPTTFLLQKHTFIHCADSSRPASETDEEGKELQCQECHKTFELFEPSRHNCSSKFICHICGGGLSSAYNLRIHLMKHSGDLPHKCDTCGKSFSKPSELVRHNRVHSGLRLASRPGLKSYPCEVCNKPFTRPADLRRHVLTHSGTRPFACSVCGLAFCDTSNLKKHIATHMKDGGHQLQAKTYHCSYCTKLFSRPSELKRHFATHTNSRPFSCDFCGLAFGDTSNLRKHITSHARSGLKNCVICSAIFDTFEDLEVHIATHPKTTEEQSECVRCDICGKSFSSELYLSGHRAGHTEARPYPCSQCLKTFKSLSHLKNHILTHTGDRGHVCSTCGKAFLTKSSLRRHETIHSRSLPLVPQQYYNNGSENLILSVAEKIVDDDQRVDQDIPCSQ</sequence>
<dbReference type="InterPro" id="IPR036236">
    <property type="entry name" value="Znf_C2H2_sf"/>
</dbReference>
<dbReference type="AlphaFoldDB" id="A0A8I6RHQ3"/>
<evidence type="ECO:0000259" key="12">
    <source>
        <dbReference type="PROSITE" id="PS50157"/>
    </source>
</evidence>
<keyword evidence="14" id="KW-1185">Reference proteome</keyword>
<dbReference type="EnsemblMetazoa" id="XM_014390088.2">
    <property type="protein sequence ID" value="XP_014245574.1"/>
    <property type="gene ID" value="LOC106664399"/>
</dbReference>
<dbReference type="OrthoDB" id="8895262at2759"/>
<keyword evidence="4" id="KW-0677">Repeat</keyword>
<keyword evidence="3" id="KW-0479">Metal-binding</keyword>
<dbReference type="FunFam" id="3.30.160.60:FF:000145">
    <property type="entry name" value="Zinc finger protein 574"/>
    <property type="match status" value="2"/>
</dbReference>
<evidence type="ECO:0000256" key="2">
    <source>
        <dbReference type="ARBA" id="ARBA00006991"/>
    </source>
</evidence>
<dbReference type="PROSITE" id="PS50157">
    <property type="entry name" value="ZINC_FINGER_C2H2_2"/>
    <property type="match status" value="10"/>
</dbReference>
<evidence type="ECO:0000256" key="8">
    <source>
        <dbReference type="ARBA" id="ARBA00023125"/>
    </source>
</evidence>
<keyword evidence="5 11" id="KW-0863">Zinc-finger</keyword>
<evidence type="ECO:0000256" key="3">
    <source>
        <dbReference type="ARBA" id="ARBA00022723"/>
    </source>
</evidence>
<dbReference type="GO" id="GO:0005654">
    <property type="term" value="C:nucleoplasm"/>
    <property type="evidence" value="ECO:0007669"/>
    <property type="project" value="TreeGrafter"/>
</dbReference>
<dbReference type="Pfam" id="PF00096">
    <property type="entry name" value="zf-C2H2"/>
    <property type="match status" value="8"/>
</dbReference>
<feature type="domain" description="C2H2-type" evidence="12">
    <location>
        <begin position="281"/>
        <end position="308"/>
    </location>
</feature>
<feature type="domain" description="C2H2-type" evidence="12">
    <location>
        <begin position="309"/>
        <end position="332"/>
    </location>
</feature>
<dbReference type="GO" id="GO:0001227">
    <property type="term" value="F:DNA-binding transcription repressor activity, RNA polymerase II-specific"/>
    <property type="evidence" value="ECO:0007669"/>
    <property type="project" value="TreeGrafter"/>
</dbReference>
<evidence type="ECO:0000256" key="1">
    <source>
        <dbReference type="ARBA" id="ARBA00004123"/>
    </source>
</evidence>
<feature type="domain" description="C2H2-type" evidence="12">
    <location>
        <begin position="398"/>
        <end position="425"/>
    </location>
</feature>
<dbReference type="PANTHER" id="PTHR24399:SF70">
    <property type="entry name" value="C2H2-TYPE DOMAIN-CONTAINING PROTEIN"/>
    <property type="match status" value="1"/>
</dbReference>
<comment type="similarity">
    <text evidence="2">Belongs to the krueppel C2H2-type zinc-finger protein family.</text>
</comment>
<keyword evidence="9" id="KW-0804">Transcription</keyword>
<evidence type="ECO:0000256" key="10">
    <source>
        <dbReference type="ARBA" id="ARBA00023242"/>
    </source>
</evidence>
<feature type="domain" description="C2H2-type" evidence="12">
    <location>
        <begin position="246"/>
        <end position="273"/>
    </location>
</feature>
<dbReference type="GO" id="GO:0008270">
    <property type="term" value="F:zinc ion binding"/>
    <property type="evidence" value="ECO:0007669"/>
    <property type="project" value="UniProtKB-KW"/>
</dbReference>
<dbReference type="Pfam" id="PF13912">
    <property type="entry name" value="zf-C2H2_6"/>
    <property type="match status" value="1"/>
</dbReference>
<reference evidence="13" key="1">
    <citation type="submission" date="2022-01" db="UniProtKB">
        <authorList>
            <consortium name="EnsemblMetazoa"/>
        </authorList>
    </citation>
    <scope>IDENTIFICATION</scope>
</reference>
<dbReference type="FunFam" id="3.30.160.60:FF:002248">
    <property type="entry name" value="Zinc finger and BTB domain-containing 40"/>
    <property type="match status" value="1"/>
</dbReference>
<feature type="domain" description="C2H2-type" evidence="12">
    <location>
        <begin position="91"/>
        <end position="118"/>
    </location>
</feature>
<dbReference type="RefSeq" id="XP_014245574.1">
    <property type="nucleotide sequence ID" value="XM_014390088.2"/>
</dbReference>
<feature type="domain" description="C2H2-type" evidence="12">
    <location>
        <begin position="154"/>
        <end position="181"/>
    </location>
</feature>
<dbReference type="Gene3D" id="3.30.160.60">
    <property type="entry name" value="Classic Zinc Finger"/>
    <property type="match status" value="8"/>
</dbReference>
<organism evidence="13 14">
    <name type="scientific">Cimex lectularius</name>
    <name type="common">Bed bug</name>
    <name type="synonym">Acanthia lectularia</name>
    <dbReference type="NCBI Taxonomy" id="79782"/>
    <lineage>
        <taxon>Eukaryota</taxon>
        <taxon>Metazoa</taxon>
        <taxon>Ecdysozoa</taxon>
        <taxon>Arthropoda</taxon>
        <taxon>Hexapoda</taxon>
        <taxon>Insecta</taxon>
        <taxon>Pterygota</taxon>
        <taxon>Neoptera</taxon>
        <taxon>Paraneoptera</taxon>
        <taxon>Hemiptera</taxon>
        <taxon>Heteroptera</taxon>
        <taxon>Panheteroptera</taxon>
        <taxon>Cimicomorpha</taxon>
        <taxon>Cimicidae</taxon>
        <taxon>Cimex</taxon>
    </lineage>
</organism>
<evidence type="ECO:0000256" key="11">
    <source>
        <dbReference type="PROSITE-ProRule" id="PRU00042"/>
    </source>
</evidence>
<feature type="domain" description="C2H2-type" evidence="12">
    <location>
        <begin position="370"/>
        <end position="397"/>
    </location>
</feature>
<comment type="subcellular location">
    <subcellularLocation>
        <location evidence="1">Nucleus</location>
    </subcellularLocation>
</comment>
<evidence type="ECO:0000256" key="7">
    <source>
        <dbReference type="ARBA" id="ARBA00023015"/>
    </source>
</evidence>
<dbReference type="InterPro" id="IPR013087">
    <property type="entry name" value="Znf_C2H2_type"/>
</dbReference>
<keyword evidence="7" id="KW-0805">Transcription regulation</keyword>
<dbReference type="PANTHER" id="PTHR24399">
    <property type="entry name" value="ZINC FINGER AND BTB DOMAIN-CONTAINING"/>
    <property type="match status" value="1"/>
</dbReference>
<accession>A0A8I6RHQ3</accession>
<dbReference type="Proteomes" id="UP000494040">
    <property type="component" value="Unassembled WGS sequence"/>
</dbReference>
<feature type="domain" description="C2H2-type" evidence="12">
    <location>
        <begin position="182"/>
        <end position="209"/>
    </location>
</feature>
<evidence type="ECO:0000313" key="14">
    <source>
        <dbReference type="Proteomes" id="UP000494040"/>
    </source>
</evidence>
<proteinExistence type="inferred from homology"/>
<evidence type="ECO:0000256" key="5">
    <source>
        <dbReference type="ARBA" id="ARBA00022771"/>
    </source>
</evidence>
<dbReference type="FunFam" id="3.30.160.60:FF:000100">
    <property type="entry name" value="Zinc finger 45-like"/>
    <property type="match status" value="1"/>
</dbReference>
<dbReference type="KEGG" id="clec:106664399"/>
<evidence type="ECO:0000256" key="6">
    <source>
        <dbReference type="ARBA" id="ARBA00022833"/>
    </source>
</evidence>
<dbReference type="SUPFAM" id="SSF57667">
    <property type="entry name" value="beta-beta-alpha zinc fingers"/>
    <property type="match status" value="6"/>
</dbReference>
<protein>
    <recommendedName>
        <fullName evidence="12">C2H2-type domain-containing protein</fullName>
    </recommendedName>
</protein>
<dbReference type="GeneID" id="106664399"/>
<keyword evidence="8" id="KW-0238">DNA-binding</keyword>
<keyword evidence="10" id="KW-0539">Nucleus</keyword>
<name>A0A8I6RHQ3_CIMLE</name>
<dbReference type="PROSITE" id="PS00028">
    <property type="entry name" value="ZINC_FINGER_C2H2_1"/>
    <property type="match status" value="10"/>
</dbReference>
<evidence type="ECO:0000256" key="4">
    <source>
        <dbReference type="ARBA" id="ARBA00022737"/>
    </source>
</evidence>
<dbReference type="SMART" id="SM00355">
    <property type="entry name" value="ZnF_C2H2"/>
    <property type="match status" value="11"/>
</dbReference>
<dbReference type="OMA" id="HITSHAR"/>